<dbReference type="Proteomes" id="UP000240739">
    <property type="component" value="Unassembled WGS sequence"/>
</dbReference>
<evidence type="ECO:0000313" key="2">
    <source>
        <dbReference type="Proteomes" id="UP000240739"/>
    </source>
</evidence>
<accession>A0A2T4UES6</accession>
<dbReference type="AlphaFoldDB" id="A0A2T4UES6"/>
<name>A0A2T4UES6_9ACTN</name>
<keyword evidence="2" id="KW-1185">Reference proteome</keyword>
<comment type="caution">
    <text evidence="1">The sequence shown here is derived from an EMBL/GenBank/DDBJ whole genome shotgun (WGS) entry which is preliminary data.</text>
</comment>
<sequence length="89" mass="10102">MASKLSRVRTVPWLLLAQAGLTANKHWKTLPVGDRERIAQLLKKSKGLPANLTPREREELRLLLGRLEVGSLARELVPFALKARRGKRR</sequence>
<proteinExistence type="predicted"/>
<organism evidence="1 2">
    <name type="scientific">Paraconexibacter algicola</name>
    <dbReference type="NCBI Taxonomy" id="2133960"/>
    <lineage>
        <taxon>Bacteria</taxon>
        <taxon>Bacillati</taxon>
        <taxon>Actinomycetota</taxon>
        <taxon>Thermoleophilia</taxon>
        <taxon>Solirubrobacterales</taxon>
        <taxon>Paraconexibacteraceae</taxon>
        <taxon>Paraconexibacter</taxon>
    </lineage>
</organism>
<reference evidence="1 2" key="1">
    <citation type="submission" date="2018-03" db="EMBL/GenBank/DDBJ databases">
        <title>Aquarubrobacter algicola gen. nov., sp. nov., a novel actinobacterium isolated from shallow eutrophic lake during the end of cyanobacterial harmful algal blooms.</title>
        <authorList>
            <person name="Chun S.J."/>
        </authorList>
    </citation>
    <scope>NUCLEOTIDE SEQUENCE [LARGE SCALE GENOMIC DNA]</scope>
    <source>
        <strain evidence="1 2">Seoho-28</strain>
    </source>
</reference>
<gene>
    <name evidence="1" type="ORF">C7Y72_15030</name>
</gene>
<dbReference type="RefSeq" id="WP_107570007.1">
    <property type="nucleotide sequence ID" value="NZ_PYYB01000002.1"/>
</dbReference>
<dbReference type="EMBL" id="PYYB01000002">
    <property type="protein sequence ID" value="PTL56288.1"/>
    <property type="molecule type" value="Genomic_DNA"/>
</dbReference>
<evidence type="ECO:0000313" key="1">
    <source>
        <dbReference type="EMBL" id="PTL56288.1"/>
    </source>
</evidence>
<protein>
    <submittedName>
        <fullName evidence="1">Uncharacterized protein</fullName>
    </submittedName>
</protein>